<evidence type="ECO:0000256" key="10">
    <source>
        <dbReference type="PROSITE-ProRule" id="PRU01360"/>
    </source>
</evidence>
<evidence type="ECO:0000256" key="11">
    <source>
        <dbReference type="RuleBase" id="RU003357"/>
    </source>
</evidence>
<dbReference type="Gene3D" id="2.60.40.1120">
    <property type="entry name" value="Carboxypeptidase-like, regulatory domain"/>
    <property type="match status" value="1"/>
</dbReference>
<gene>
    <name evidence="15" type="ORF">N7E81_14975</name>
</gene>
<evidence type="ECO:0000259" key="13">
    <source>
        <dbReference type="Pfam" id="PF00593"/>
    </source>
</evidence>
<accession>A0ABY6CXN0</accession>
<keyword evidence="8 15" id="KW-0675">Receptor</keyword>
<evidence type="ECO:0000256" key="5">
    <source>
        <dbReference type="ARBA" id="ARBA00022729"/>
    </source>
</evidence>
<dbReference type="InterPro" id="IPR036942">
    <property type="entry name" value="Beta-barrel_TonB_sf"/>
</dbReference>
<evidence type="ECO:0000259" key="14">
    <source>
        <dbReference type="Pfam" id="PF07715"/>
    </source>
</evidence>
<keyword evidence="5 12" id="KW-0732">Signal</keyword>
<evidence type="ECO:0000256" key="2">
    <source>
        <dbReference type="ARBA" id="ARBA00022448"/>
    </source>
</evidence>
<dbReference type="PANTHER" id="PTHR30069">
    <property type="entry name" value="TONB-DEPENDENT OUTER MEMBRANE RECEPTOR"/>
    <property type="match status" value="1"/>
</dbReference>
<dbReference type="InterPro" id="IPR000531">
    <property type="entry name" value="Beta-barrel_TonB"/>
</dbReference>
<sequence>MARYTLHYLLKTLLTAAIVVCSFTVVAQHTLSGQVKDSKGVALEFLNVYIKSLSRGTTTSESGQFNLTDIPAGEYELMISGVGYGTHLMQVAVPGNPVNVTMESGDFQLDEVTVEAKSETSLMREEPIQSVVIDTKVYASQPSTMIELMNRSAGVRVKQTGGLGSSASLSLNGFQGKAIKYFKDGIPMDYLGAGYNFSLVPVNMLERMEIYKGVLPVNLGADALGGGLNMVSRKSYKRYAEVSYEIASFNTHRLSLNTFYQNTEKHYFAGVDMYFNHSDNNYEVTAPVVNQDLGTIQDQKVDLFHNDFTQYFTEVYGGLTNLTWADELRISVSGFWINRDNQYGSRMNQPFGASTSRQYSVIPTLRYQKRLLDDRLTIDQFLVANTITVEQVDTLRGTYTWLQEFIPSDSRKGEITTQGSAAQTKFSIFTSRTNLSYELSDKHKVEVNAVYTSSKRVGRDSLGLTLIGSGRDLLSVPAYYSKLVVSAGLETKLLNDRLTNNLIIKYFQSNVEGVDGDFFGNETMQSAMNNRWGLAEAVKYNLSEHSFLRLSAEAATRLPEQDEIFGDGNLHVSNLALKPERSVNVNAGYRASTSKYSLELNSFYRITHDLILNVPYNFLFNRNENVDNVKGLGVEVDVTAHLQQWLSVNGNMTYQDFRVFDTDNTALEGAKLRNTPFFFANLGLNCNFNKVFGSKDRIQPYWFYTFVRQYYLDYIPKDKEPDGFLGLWGDAKFDAPNIIPNQNLHTAGLTYYPMGDALTVGLQVKNIFDAQVFDNFKIQNAGRSYHLKLTYILN</sequence>
<dbReference type="SUPFAM" id="SSF49464">
    <property type="entry name" value="Carboxypeptidase regulatory domain-like"/>
    <property type="match status" value="1"/>
</dbReference>
<evidence type="ECO:0000256" key="9">
    <source>
        <dbReference type="ARBA" id="ARBA00023237"/>
    </source>
</evidence>
<dbReference type="PROSITE" id="PS52016">
    <property type="entry name" value="TONB_DEPENDENT_REC_3"/>
    <property type="match status" value="1"/>
</dbReference>
<feature type="domain" description="TonB-dependent receptor-like beta-barrel" evidence="13">
    <location>
        <begin position="308"/>
        <end position="767"/>
    </location>
</feature>
<dbReference type="Pfam" id="PF00593">
    <property type="entry name" value="TonB_dep_Rec_b-barrel"/>
    <property type="match status" value="1"/>
</dbReference>
<dbReference type="Pfam" id="PF07715">
    <property type="entry name" value="Plug"/>
    <property type="match status" value="1"/>
</dbReference>
<keyword evidence="6 11" id="KW-0798">TonB box</keyword>
<dbReference type="InterPro" id="IPR012910">
    <property type="entry name" value="Plug_dom"/>
</dbReference>
<dbReference type="Gene3D" id="2.170.130.10">
    <property type="entry name" value="TonB-dependent receptor, plug domain"/>
    <property type="match status" value="1"/>
</dbReference>
<dbReference type="Proteomes" id="UP001062165">
    <property type="component" value="Chromosome"/>
</dbReference>
<feature type="domain" description="TonB-dependent receptor plug" evidence="14">
    <location>
        <begin position="128"/>
        <end position="226"/>
    </location>
</feature>
<keyword evidence="7 10" id="KW-0472">Membrane</keyword>
<proteinExistence type="inferred from homology"/>
<evidence type="ECO:0000256" key="6">
    <source>
        <dbReference type="ARBA" id="ARBA00023077"/>
    </source>
</evidence>
<feature type="chain" id="PRO_5045504501" evidence="12">
    <location>
        <begin position="28"/>
        <end position="794"/>
    </location>
</feature>
<evidence type="ECO:0000256" key="3">
    <source>
        <dbReference type="ARBA" id="ARBA00022452"/>
    </source>
</evidence>
<organism evidence="15 16">
    <name type="scientific">Reichenbachiella carrageenanivorans</name>
    <dbReference type="NCBI Taxonomy" id="2979869"/>
    <lineage>
        <taxon>Bacteria</taxon>
        <taxon>Pseudomonadati</taxon>
        <taxon>Bacteroidota</taxon>
        <taxon>Cytophagia</taxon>
        <taxon>Cytophagales</taxon>
        <taxon>Reichenbachiellaceae</taxon>
        <taxon>Reichenbachiella</taxon>
    </lineage>
</organism>
<evidence type="ECO:0000256" key="12">
    <source>
        <dbReference type="SAM" id="SignalP"/>
    </source>
</evidence>
<feature type="signal peptide" evidence="12">
    <location>
        <begin position="1"/>
        <end position="27"/>
    </location>
</feature>
<comment type="similarity">
    <text evidence="10 11">Belongs to the TonB-dependent receptor family.</text>
</comment>
<dbReference type="InterPro" id="IPR008969">
    <property type="entry name" value="CarboxyPept-like_regulatory"/>
</dbReference>
<dbReference type="EMBL" id="CP106735">
    <property type="protein sequence ID" value="UXX78662.1"/>
    <property type="molecule type" value="Genomic_DNA"/>
</dbReference>
<keyword evidence="16" id="KW-1185">Reference proteome</keyword>
<evidence type="ECO:0000256" key="7">
    <source>
        <dbReference type="ARBA" id="ARBA00023136"/>
    </source>
</evidence>
<comment type="subcellular location">
    <subcellularLocation>
        <location evidence="1 10">Cell outer membrane</location>
        <topology evidence="1 10">Multi-pass membrane protein</topology>
    </subcellularLocation>
</comment>
<name>A0ABY6CXN0_9BACT</name>
<dbReference type="Pfam" id="PF13715">
    <property type="entry name" value="CarbopepD_reg_2"/>
    <property type="match status" value="1"/>
</dbReference>
<dbReference type="Gene3D" id="2.40.170.20">
    <property type="entry name" value="TonB-dependent receptor, beta-barrel domain"/>
    <property type="match status" value="1"/>
</dbReference>
<dbReference type="PANTHER" id="PTHR30069:SF29">
    <property type="entry name" value="HEMOGLOBIN AND HEMOGLOBIN-HAPTOGLOBIN-BINDING PROTEIN 1-RELATED"/>
    <property type="match status" value="1"/>
</dbReference>
<dbReference type="InterPro" id="IPR037066">
    <property type="entry name" value="Plug_dom_sf"/>
</dbReference>
<evidence type="ECO:0000256" key="1">
    <source>
        <dbReference type="ARBA" id="ARBA00004571"/>
    </source>
</evidence>
<keyword evidence="2 10" id="KW-0813">Transport</keyword>
<reference evidence="15" key="1">
    <citation type="submission" date="2022-10" db="EMBL/GenBank/DDBJ databases">
        <title>Comparative genomics and taxonomic characterization of three novel marine species of genus Reichenbachiella exhibiting antioxidant and polysaccharide degradation activities.</title>
        <authorList>
            <person name="Muhammad N."/>
            <person name="Lee Y.-J."/>
            <person name="Ko J."/>
            <person name="Kim S.-G."/>
        </authorList>
    </citation>
    <scope>NUCLEOTIDE SEQUENCE</scope>
    <source>
        <strain evidence="15">Wsw4-B4</strain>
    </source>
</reference>
<evidence type="ECO:0000256" key="4">
    <source>
        <dbReference type="ARBA" id="ARBA00022692"/>
    </source>
</evidence>
<dbReference type="RefSeq" id="WP_263050407.1">
    <property type="nucleotide sequence ID" value="NZ_CP106735.1"/>
</dbReference>
<dbReference type="InterPro" id="IPR039426">
    <property type="entry name" value="TonB-dep_rcpt-like"/>
</dbReference>
<keyword evidence="9 10" id="KW-0998">Cell outer membrane</keyword>
<evidence type="ECO:0000313" key="15">
    <source>
        <dbReference type="EMBL" id="UXX78662.1"/>
    </source>
</evidence>
<keyword evidence="4 10" id="KW-0812">Transmembrane</keyword>
<dbReference type="SUPFAM" id="SSF56935">
    <property type="entry name" value="Porins"/>
    <property type="match status" value="1"/>
</dbReference>
<evidence type="ECO:0000313" key="16">
    <source>
        <dbReference type="Proteomes" id="UP001062165"/>
    </source>
</evidence>
<evidence type="ECO:0000256" key="8">
    <source>
        <dbReference type="ARBA" id="ARBA00023170"/>
    </source>
</evidence>
<keyword evidence="3 10" id="KW-1134">Transmembrane beta strand</keyword>
<protein>
    <submittedName>
        <fullName evidence="15">TonB-dependent receptor</fullName>
    </submittedName>
</protein>